<feature type="transmembrane region" description="Helical" evidence="1">
    <location>
        <begin position="700"/>
        <end position="719"/>
    </location>
</feature>
<feature type="transmembrane region" description="Helical" evidence="1">
    <location>
        <begin position="189"/>
        <end position="209"/>
    </location>
</feature>
<gene>
    <name evidence="2" type="ORF">BR63_10885</name>
</gene>
<name>A0A7G6E3W3_THEFR</name>
<dbReference type="KEGG" id="tfr:BR63_10885"/>
<feature type="transmembrane region" description="Helical" evidence="1">
    <location>
        <begin position="7"/>
        <end position="27"/>
    </location>
</feature>
<evidence type="ECO:0000313" key="2">
    <source>
        <dbReference type="EMBL" id="QNB46767.1"/>
    </source>
</evidence>
<dbReference type="InterPro" id="IPR029063">
    <property type="entry name" value="SAM-dependent_MTases_sf"/>
</dbReference>
<feature type="transmembrane region" description="Helical" evidence="1">
    <location>
        <begin position="537"/>
        <end position="557"/>
    </location>
</feature>
<keyword evidence="1" id="KW-1133">Transmembrane helix</keyword>
<proteinExistence type="predicted"/>
<accession>A0A7G6E3W3</accession>
<dbReference type="Gene3D" id="3.40.50.150">
    <property type="entry name" value="Vaccinia Virus protein VP39"/>
    <property type="match status" value="1"/>
</dbReference>
<protein>
    <recommendedName>
        <fullName evidence="4">Spermine synthase</fullName>
    </recommendedName>
</protein>
<reference evidence="2 3" key="1">
    <citation type="journal article" date="2019" name="Front. Microbiol.">
        <title>Thermoanaerosceptrum fracticalcis gen. nov. sp. nov., a Novel Fumarate-Fermenting Microorganism From a Deep Fractured Carbonate Aquifer of the US Great Basin.</title>
        <authorList>
            <person name="Hamilton-Brehm S.D."/>
            <person name="Stewart L.E."/>
            <person name="Zavarin M."/>
            <person name="Caldwell M."/>
            <person name="Lawson P.A."/>
            <person name="Onstott T.C."/>
            <person name="Grzymski J."/>
            <person name="Neveux I."/>
            <person name="Lollar B.S."/>
            <person name="Russell C.E."/>
            <person name="Moser D.P."/>
        </authorList>
    </citation>
    <scope>NUCLEOTIDE SEQUENCE [LARGE SCALE GENOMIC DNA]</scope>
    <source>
        <strain evidence="2 3">DRI-13</strain>
    </source>
</reference>
<feature type="transmembrane region" description="Helical" evidence="1">
    <location>
        <begin position="601"/>
        <end position="620"/>
    </location>
</feature>
<dbReference type="AlphaFoldDB" id="A0A7G6E3W3"/>
<feature type="transmembrane region" description="Helical" evidence="1">
    <location>
        <begin position="139"/>
        <end position="158"/>
    </location>
</feature>
<feature type="transmembrane region" description="Helical" evidence="1">
    <location>
        <begin position="632"/>
        <end position="654"/>
    </location>
</feature>
<keyword evidence="3" id="KW-1185">Reference proteome</keyword>
<feature type="transmembrane region" description="Helical" evidence="1">
    <location>
        <begin position="569"/>
        <end position="589"/>
    </location>
</feature>
<dbReference type="SUPFAM" id="SSF53335">
    <property type="entry name" value="S-adenosyl-L-methionine-dependent methyltransferases"/>
    <property type="match status" value="1"/>
</dbReference>
<dbReference type="OrthoDB" id="127145at2"/>
<dbReference type="EMBL" id="CP045798">
    <property type="protein sequence ID" value="QNB46767.1"/>
    <property type="molecule type" value="Genomic_DNA"/>
</dbReference>
<feature type="transmembrane region" description="Helical" evidence="1">
    <location>
        <begin position="107"/>
        <end position="127"/>
    </location>
</feature>
<evidence type="ECO:0008006" key="4">
    <source>
        <dbReference type="Google" id="ProtNLM"/>
    </source>
</evidence>
<feature type="transmembrane region" description="Helical" evidence="1">
    <location>
        <begin position="660"/>
        <end position="680"/>
    </location>
</feature>
<evidence type="ECO:0000256" key="1">
    <source>
        <dbReference type="SAM" id="Phobius"/>
    </source>
</evidence>
<keyword evidence="1" id="KW-0472">Membrane</keyword>
<organism evidence="2 3">
    <name type="scientific">Thermanaerosceptrum fracticalcis</name>
    <dbReference type="NCBI Taxonomy" id="1712410"/>
    <lineage>
        <taxon>Bacteria</taxon>
        <taxon>Bacillati</taxon>
        <taxon>Bacillota</taxon>
        <taxon>Clostridia</taxon>
        <taxon>Eubacteriales</taxon>
        <taxon>Peptococcaceae</taxon>
        <taxon>Thermanaerosceptrum</taxon>
    </lineage>
</organism>
<feature type="transmembrane region" description="Helical" evidence="1">
    <location>
        <begin position="39"/>
        <end position="62"/>
    </location>
</feature>
<feature type="transmembrane region" description="Helical" evidence="1">
    <location>
        <begin position="82"/>
        <end position="101"/>
    </location>
</feature>
<sequence length="750" mass="83043">MQQKKSIVLHFSVFLVGFTLFMFEITLTRLFSALMWYHFVFFAISLAMLGWAVGGVYAHRWLKSLEESPFNEDALPIKKQRLLAALAASILLAILFMYKVPFNFSLVFLYTLTSALPFILGGYYLSLVFKENAQNSNTIYFADLLGSACGSFLIILFLNNFSLIRISIILSLIVLLVFSFNLTTRKKKILASSLTAVMLILTVAGGAFLDSFAKDFTAYKGNPKTLGALSEKNPRIVFTTWNSLARTDVVETDDIKYKTVLVDGGATSRMIAFNGDPWEVAYLTQEVGYFPFALGAKNSALLIGPGGGKDILLAHLGGIHDITAVEINPGTVKAAEYFKGYNGNIYGFAGTKVFVEDGRSFITRDNNKYDVIFLSLVMTQASETLGYALSENYIYTKEAFNAYLNHLTPDGTLAFVLHGKEDLQKALATVLKVLEERGVPQEKASQYLAVINSSYRDGKTHAHDNSIMYPLLMVKNSPFTKEESQQLQAMATLSNQPIIHLPLVMDNSESIIPPAKDLPSYIVTDNNPFFYNPGKGVPLPILLILVAVYLVGVRFFKPWLEIKESPVRYVRNYFSLIGVAFMLIEIPLLQKLILLFGHPTLTFSTVIAILLFATGLGSLFSKTLTRKIPLPVIGLMIFLYTGVLYLALPGFIAYFQGATLGLKVISTLALLLPLGILMGIPFPTGIRWAEEQDMSEMIPIIWGINGWMSVVGSVLSLVLAMSLGYNFTLLAGAGLYLAFTFHTRKGSFRE</sequence>
<feature type="transmembrane region" description="Helical" evidence="1">
    <location>
        <begin position="725"/>
        <end position="743"/>
    </location>
</feature>
<keyword evidence="1" id="KW-0812">Transmembrane</keyword>
<evidence type="ECO:0000313" key="3">
    <source>
        <dbReference type="Proteomes" id="UP000515847"/>
    </source>
</evidence>
<dbReference type="CDD" id="cd02440">
    <property type="entry name" value="AdoMet_MTases"/>
    <property type="match status" value="1"/>
</dbReference>
<feature type="transmembrane region" description="Helical" evidence="1">
    <location>
        <begin position="164"/>
        <end position="182"/>
    </location>
</feature>
<dbReference type="Proteomes" id="UP000515847">
    <property type="component" value="Chromosome"/>
</dbReference>
<dbReference type="RefSeq" id="WP_034420140.1">
    <property type="nucleotide sequence ID" value="NZ_CP045798.1"/>
</dbReference>